<dbReference type="InterPro" id="IPR010710">
    <property type="entry name" value="DUF1289"/>
</dbReference>
<dbReference type="PANTHER" id="PTHR35175:SF2">
    <property type="entry name" value="DUF1289 DOMAIN-CONTAINING PROTEIN"/>
    <property type="match status" value="1"/>
</dbReference>
<proteinExistence type="predicted"/>
<name>A0ABS5HA17_9GAMM</name>
<protein>
    <submittedName>
        <fullName evidence="1">DUF1289 domain-containing protein</fullName>
    </submittedName>
</protein>
<dbReference type="Pfam" id="PF06945">
    <property type="entry name" value="DUF1289"/>
    <property type="match status" value="1"/>
</dbReference>
<reference evidence="2" key="2">
    <citation type="submission" date="2023-07" db="EMBL/GenBank/DDBJ databases">
        <title>Marinomonas vulgaris A79, complete genome.</title>
        <authorList>
            <person name="Ying J.-J."/>
        </authorList>
    </citation>
    <scope>NUCLEOTIDE SEQUENCE [LARGE SCALE GENOMIC DNA]</scope>
    <source>
        <strain evidence="2">A79</strain>
    </source>
</reference>
<accession>A0ABS5HA17</accession>
<gene>
    <name evidence="1" type="ORF">J9B83_02585</name>
</gene>
<reference evidence="1 2" key="1">
    <citation type="submission" date="2021-04" db="EMBL/GenBank/DDBJ databases">
        <authorList>
            <person name="Sun C."/>
        </authorList>
    </citation>
    <scope>NUCLEOTIDE SEQUENCE [LARGE SCALE GENOMIC DNA]</scope>
    <source>
        <strain evidence="1 2">A79</strain>
    </source>
</reference>
<keyword evidence="2" id="KW-1185">Reference proteome</keyword>
<dbReference type="PANTHER" id="PTHR35175">
    <property type="entry name" value="DUF1289 DOMAIN-CONTAINING PROTEIN"/>
    <property type="match status" value="1"/>
</dbReference>
<sequence length="64" mass="7143">MSDSKPQVASPCVSVCLLNDEDVCVGCYRTGQEITLWGRLDYDAQLAVMEKVREREASSQFVSK</sequence>
<dbReference type="Proteomes" id="UP000679722">
    <property type="component" value="Unassembled WGS sequence"/>
</dbReference>
<evidence type="ECO:0000313" key="2">
    <source>
        <dbReference type="Proteomes" id="UP000679722"/>
    </source>
</evidence>
<dbReference type="EMBL" id="JAGSSV010000002">
    <property type="protein sequence ID" value="MBR7887814.1"/>
    <property type="molecule type" value="Genomic_DNA"/>
</dbReference>
<dbReference type="RefSeq" id="WP_211535169.1">
    <property type="nucleotide sequence ID" value="NZ_JAGSSV010000002.1"/>
</dbReference>
<comment type="caution">
    <text evidence="1">The sequence shown here is derived from an EMBL/GenBank/DDBJ whole genome shotgun (WGS) entry which is preliminary data.</text>
</comment>
<organism evidence="1 2">
    <name type="scientific">Marinomonas vulgaris</name>
    <dbReference type="NCBI Taxonomy" id="2823372"/>
    <lineage>
        <taxon>Bacteria</taxon>
        <taxon>Pseudomonadati</taxon>
        <taxon>Pseudomonadota</taxon>
        <taxon>Gammaproteobacteria</taxon>
        <taxon>Oceanospirillales</taxon>
        <taxon>Oceanospirillaceae</taxon>
        <taxon>Marinomonas</taxon>
    </lineage>
</organism>
<evidence type="ECO:0000313" key="1">
    <source>
        <dbReference type="EMBL" id="MBR7887814.1"/>
    </source>
</evidence>